<proteinExistence type="predicted"/>
<keyword evidence="4" id="KW-1185">Reference proteome</keyword>
<organism evidence="3 4">
    <name type="scientific">Protopolystoma xenopodis</name>
    <dbReference type="NCBI Taxonomy" id="117903"/>
    <lineage>
        <taxon>Eukaryota</taxon>
        <taxon>Metazoa</taxon>
        <taxon>Spiralia</taxon>
        <taxon>Lophotrochozoa</taxon>
        <taxon>Platyhelminthes</taxon>
        <taxon>Monogenea</taxon>
        <taxon>Polyopisthocotylea</taxon>
        <taxon>Polystomatidea</taxon>
        <taxon>Polystomatidae</taxon>
        <taxon>Protopolystoma</taxon>
    </lineage>
</organism>
<keyword evidence="2" id="KW-1133">Transmembrane helix</keyword>
<dbReference type="AlphaFoldDB" id="A0A448XIS0"/>
<evidence type="ECO:0000256" key="1">
    <source>
        <dbReference type="SAM" id="MobiDB-lite"/>
    </source>
</evidence>
<keyword evidence="2" id="KW-0472">Membrane</keyword>
<protein>
    <submittedName>
        <fullName evidence="3">Uncharacterized protein</fullName>
    </submittedName>
</protein>
<name>A0A448XIS0_9PLAT</name>
<keyword evidence="2" id="KW-0812">Transmembrane</keyword>
<evidence type="ECO:0000313" key="4">
    <source>
        <dbReference type="Proteomes" id="UP000784294"/>
    </source>
</evidence>
<comment type="caution">
    <text evidence="3">The sequence shown here is derived from an EMBL/GenBank/DDBJ whole genome shotgun (WGS) entry which is preliminary data.</text>
</comment>
<feature type="transmembrane region" description="Helical" evidence="2">
    <location>
        <begin position="312"/>
        <end position="338"/>
    </location>
</feature>
<sequence length="353" mass="38233">MSVPFFLKIFFSFLEIGSTIHRNIPGAVAVLPPLSLRPLCTDAGTGLRRVVLSSAVRHVALSPDLRVTTANCNIESSSPKQSGLLAKCIPRITQSSSRSPSSISINQTSNGFLKSLAKESFAADSEIKPTAQSLVNASSEALVTSVPPSLCSTYNLATSSSPPPPPQRHSSHLSPQHPAPLTIRLPEKNQSFSETMVTSNDTDKQQSPHYLITLANVNSKCPTSDSISIPTLPSNSGNPGPKLCKYDATVPLSHALNHEEKLVSENTNGEQYSGSKIRVFQHLGVNQEMLGLELNGDQSSATLLTSQNRSKYVFSLFYVTSYLCLLCLVIVQLMLFFISCAFNSRIITFYSEL</sequence>
<reference evidence="3" key="1">
    <citation type="submission" date="2018-11" db="EMBL/GenBank/DDBJ databases">
        <authorList>
            <consortium name="Pathogen Informatics"/>
        </authorList>
    </citation>
    <scope>NUCLEOTIDE SEQUENCE</scope>
</reference>
<feature type="region of interest" description="Disordered" evidence="1">
    <location>
        <begin position="154"/>
        <end position="181"/>
    </location>
</feature>
<gene>
    <name evidence="3" type="ORF">PXEA_LOCUS31081</name>
</gene>
<dbReference type="EMBL" id="CAAALY010255565">
    <property type="protein sequence ID" value="VEL37641.1"/>
    <property type="molecule type" value="Genomic_DNA"/>
</dbReference>
<accession>A0A448XIS0</accession>
<evidence type="ECO:0000313" key="3">
    <source>
        <dbReference type="EMBL" id="VEL37641.1"/>
    </source>
</evidence>
<dbReference type="Proteomes" id="UP000784294">
    <property type="component" value="Unassembled WGS sequence"/>
</dbReference>
<evidence type="ECO:0000256" key="2">
    <source>
        <dbReference type="SAM" id="Phobius"/>
    </source>
</evidence>